<dbReference type="OrthoDB" id="6434701at2759"/>
<dbReference type="PANTHER" id="PTHR38681:SF1">
    <property type="entry name" value="RETROVIRUS-RELATED POL POLYPROTEIN FROM TRANSPOSON 412-LIKE PROTEIN"/>
    <property type="match status" value="1"/>
</dbReference>
<protein>
    <submittedName>
        <fullName evidence="1">Uncharacterized protein</fullName>
    </submittedName>
</protein>
<comment type="caution">
    <text evidence="1">The sequence shown here is derived from an EMBL/GenBank/DDBJ whole genome shotgun (WGS) entry which is preliminary data.</text>
</comment>
<dbReference type="Proteomes" id="UP000887013">
    <property type="component" value="Unassembled WGS sequence"/>
</dbReference>
<evidence type="ECO:0000313" key="1">
    <source>
        <dbReference type="EMBL" id="GFU02472.1"/>
    </source>
</evidence>
<reference evidence="1" key="1">
    <citation type="submission" date="2020-08" db="EMBL/GenBank/DDBJ databases">
        <title>Multicomponent nature underlies the extraordinary mechanical properties of spider dragline silk.</title>
        <authorList>
            <person name="Kono N."/>
            <person name="Nakamura H."/>
            <person name="Mori M."/>
            <person name="Yoshida Y."/>
            <person name="Ohtoshi R."/>
            <person name="Malay A.D."/>
            <person name="Moran D.A.P."/>
            <person name="Tomita M."/>
            <person name="Numata K."/>
            <person name="Arakawa K."/>
        </authorList>
    </citation>
    <scope>NUCLEOTIDE SEQUENCE</scope>
</reference>
<dbReference type="AlphaFoldDB" id="A0A8X6Q282"/>
<proteinExistence type="predicted"/>
<gene>
    <name evidence="1" type="primary">AVEN_75885_1</name>
    <name evidence="1" type="ORF">NPIL_432491</name>
</gene>
<organism evidence="1 2">
    <name type="scientific">Nephila pilipes</name>
    <name type="common">Giant wood spider</name>
    <name type="synonym">Nephila maculata</name>
    <dbReference type="NCBI Taxonomy" id="299642"/>
    <lineage>
        <taxon>Eukaryota</taxon>
        <taxon>Metazoa</taxon>
        <taxon>Ecdysozoa</taxon>
        <taxon>Arthropoda</taxon>
        <taxon>Chelicerata</taxon>
        <taxon>Arachnida</taxon>
        <taxon>Araneae</taxon>
        <taxon>Araneomorphae</taxon>
        <taxon>Entelegynae</taxon>
        <taxon>Araneoidea</taxon>
        <taxon>Nephilidae</taxon>
        <taxon>Nephila</taxon>
    </lineage>
</organism>
<dbReference type="PANTHER" id="PTHR38681">
    <property type="entry name" value="RETROVIRUS-RELATED POL POLYPROTEIN FROM TRANSPOSON 412-LIKE PROTEIN-RELATED"/>
    <property type="match status" value="1"/>
</dbReference>
<sequence length="137" mass="16199">MLEISVLSPCGDIFVDRLRNSMREINPVANSTHGLTQFYINPSLKTCTHVFLRVKAPSSLPYTDPHKILKRTEKYLYNRTEWPEINCFHRSCQAGIRNSYSRRQSFKSTIRKTLLLYNLFRLKNTILSIRLHQIKLW</sequence>
<accession>A0A8X6Q282</accession>
<evidence type="ECO:0000313" key="2">
    <source>
        <dbReference type="Proteomes" id="UP000887013"/>
    </source>
</evidence>
<dbReference type="EMBL" id="BMAW01076648">
    <property type="protein sequence ID" value="GFU02472.1"/>
    <property type="molecule type" value="Genomic_DNA"/>
</dbReference>
<keyword evidence="2" id="KW-1185">Reference proteome</keyword>
<name>A0A8X6Q282_NEPPI</name>